<comment type="caution">
    <text evidence="1">The sequence shown here is derived from an EMBL/GenBank/DDBJ whole genome shotgun (WGS) entry which is preliminary data.</text>
</comment>
<evidence type="ECO:0000313" key="2">
    <source>
        <dbReference type="Proteomes" id="UP000284660"/>
    </source>
</evidence>
<reference evidence="1 2" key="1">
    <citation type="submission" date="2018-08" db="EMBL/GenBank/DDBJ databases">
        <title>A genome reference for cultivated species of the human gut microbiota.</title>
        <authorList>
            <person name="Zou Y."/>
            <person name="Xue W."/>
            <person name="Luo G."/>
        </authorList>
    </citation>
    <scope>NUCLEOTIDE SEQUENCE [LARGE SCALE GENOMIC DNA]</scope>
    <source>
        <strain evidence="1 2">AM30-4</strain>
    </source>
</reference>
<evidence type="ECO:0000313" key="1">
    <source>
        <dbReference type="EMBL" id="RHD76604.1"/>
    </source>
</evidence>
<dbReference type="AlphaFoldDB" id="A0A3R6G7H4"/>
<proteinExistence type="predicted"/>
<protein>
    <submittedName>
        <fullName evidence="1">Uncharacterized protein</fullName>
    </submittedName>
</protein>
<sequence>MGLASASLFYFRCMEYKKYGRKIVNAIEGIDNPAYKVSLDCIRRSHFTIGTIVMANTIYDGFITLCKSKNYLCAIQQIRMQIDNCMTIFASQLVKNQTSFYNHFDKGDALNQLKVKGNALTTNYLLELLDEKYVGIRDIYREGCRWIHPTSKRLNFYYITPLTNGEPTSIVGYKDKEYSIVNGVMADTLIEDICNDMYYAMDILLELLNEQIRLQKKEASAVTTDERLINNIDEVFDKIGIQVVIPDSDK</sequence>
<accession>A0A3R6G7H4</accession>
<dbReference type="EMBL" id="QSJN01000003">
    <property type="protein sequence ID" value="RHD76604.1"/>
    <property type="molecule type" value="Genomic_DNA"/>
</dbReference>
<gene>
    <name evidence="1" type="ORF">DW782_07585</name>
</gene>
<name>A0A3R6G7H4_PARDI</name>
<organism evidence="1 2">
    <name type="scientific">Parabacteroides distasonis</name>
    <dbReference type="NCBI Taxonomy" id="823"/>
    <lineage>
        <taxon>Bacteria</taxon>
        <taxon>Pseudomonadati</taxon>
        <taxon>Bacteroidota</taxon>
        <taxon>Bacteroidia</taxon>
        <taxon>Bacteroidales</taxon>
        <taxon>Tannerellaceae</taxon>
        <taxon>Parabacteroides</taxon>
    </lineage>
</organism>
<dbReference type="Proteomes" id="UP000284660">
    <property type="component" value="Unassembled WGS sequence"/>
</dbReference>